<dbReference type="Proteomes" id="UP000585474">
    <property type="component" value="Unassembled WGS sequence"/>
</dbReference>
<proteinExistence type="predicted"/>
<name>A0A7J0GUN7_9ERIC</name>
<feature type="region of interest" description="Disordered" evidence="1">
    <location>
        <begin position="79"/>
        <end position="98"/>
    </location>
</feature>
<gene>
    <name evidence="2" type="ORF">Acr_24g0007400</name>
</gene>
<evidence type="ECO:0000313" key="3">
    <source>
        <dbReference type="Proteomes" id="UP000585474"/>
    </source>
</evidence>
<evidence type="ECO:0000313" key="2">
    <source>
        <dbReference type="EMBL" id="GFZ14550.1"/>
    </source>
</evidence>
<feature type="region of interest" description="Disordered" evidence="1">
    <location>
        <begin position="1"/>
        <end position="42"/>
    </location>
</feature>
<feature type="compositionally biased region" description="Low complexity" evidence="1">
    <location>
        <begin position="87"/>
        <end position="98"/>
    </location>
</feature>
<dbReference type="EMBL" id="BJWL01000024">
    <property type="protein sequence ID" value="GFZ14550.1"/>
    <property type="molecule type" value="Genomic_DNA"/>
</dbReference>
<evidence type="ECO:0000256" key="1">
    <source>
        <dbReference type="SAM" id="MobiDB-lite"/>
    </source>
</evidence>
<organism evidence="2 3">
    <name type="scientific">Actinidia rufa</name>
    <dbReference type="NCBI Taxonomy" id="165716"/>
    <lineage>
        <taxon>Eukaryota</taxon>
        <taxon>Viridiplantae</taxon>
        <taxon>Streptophyta</taxon>
        <taxon>Embryophyta</taxon>
        <taxon>Tracheophyta</taxon>
        <taxon>Spermatophyta</taxon>
        <taxon>Magnoliopsida</taxon>
        <taxon>eudicotyledons</taxon>
        <taxon>Gunneridae</taxon>
        <taxon>Pentapetalae</taxon>
        <taxon>asterids</taxon>
        <taxon>Ericales</taxon>
        <taxon>Actinidiaceae</taxon>
        <taxon>Actinidia</taxon>
    </lineage>
</organism>
<sequence length="98" mass="10676">MVSNKGNKGDNPPTGNAAPVSGDDVEFHHSRGKSRPSDYSQDSLIEYLGTIKKRMRKILPHFPDQTLLRLIRGKVKSLVPSFDSGNSSSSSSSSSEAW</sequence>
<dbReference type="AlphaFoldDB" id="A0A7J0GUN7"/>
<accession>A0A7J0GUN7</accession>
<comment type="caution">
    <text evidence="2">The sequence shown here is derived from an EMBL/GenBank/DDBJ whole genome shotgun (WGS) entry which is preliminary data.</text>
</comment>
<reference evidence="2 3" key="1">
    <citation type="submission" date="2019-07" db="EMBL/GenBank/DDBJ databases">
        <title>De Novo Assembly of kiwifruit Actinidia rufa.</title>
        <authorList>
            <person name="Sugita-Konishi S."/>
            <person name="Sato K."/>
            <person name="Mori E."/>
            <person name="Abe Y."/>
            <person name="Kisaki G."/>
            <person name="Hamano K."/>
            <person name="Suezawa K."/>
            <person name="Otani M."/>
            <person name="Fukuda T."/>
            <person name="Manabe T."/>
            <person name="Gomi K."/>
            <person name="Tabuchi M."/>
            <person name="Akimitsu K."/>
            <person name="Kataoka I."/>
        </authorList>
    </citation>
    <scope>NUCLEOTIDE SEQUENCE [LARGE SCALE GENOMIC DNA]</scope>
    <source>
        <strain evidence="3">cv. Fuchu</strain>
    </source>
</reference>
<keyword evidence="3" id="KW-1185">Reference proteome</keyword>
<protein>
    <submittedName>
        <fullName evidence="2">Uncharacterized protein</fullName>
    </submittedName>
</protein>